<keyword evidence="4" id="KW-1185">Reference proteome</keyword>
<reference evidence="3" key="1">
    <citation type="submission" date="2023-03" db="EMBL/GenBank/DDBJ databases">
        <title>Massive genome expansion in bonnet fungi (Mycena s.s.) driven by repeated elements and novel gene families across ecological guilds.</title>
        <authorList>
            <consortium name="Lawrence Berkeley National Laboratory"/>
            <person name="Harder C.B."/>
            <person name="Miyauchi S."/>
            <person name="Viragh M."/>
            <person name="Kuo A."/>
            <person name="Thoen E."/>
            <person name="Andreopoulos B."/>
            <person name="Lu D."/>
            <person name="Skrede I."/>
            <person name="Drula E."/>
            <person name="Henrissat B."/>
            <person name="Morin E."/>
            <person name="Kohler A."/>
            <person name="Barry K."/>
            <person name="LaButti K."/>
            <person name="Morin E."/>
            <person name="Salamov A."/>
            <person name="Lipzen A."/>
            <person name="Mereny Z."/>
            <person name="Hegedus B."/>
            <person name="Baldrian P."/>
            <person name="Stursova M."/>
            <person name="Weitz H."/>
            <person name="Taylor A."/>
            <person name="Grigoriev I.V."/>
            <person name="Nagy L.G."/>
            <person name="Martin F."/>
            <person name="Kauserud H."/>
        </authorList>
    </citation>
    <scope>NUCLEOTIDE SEQUENCE</scope>
    <source>
        <strain evidence="3">9144</strain>
    </source>
</reference>
<evidence type="ECO:0000313" key="3">
    <source>
        <dbReference type="EMBL" id="KAJ7199648.1"/>
    </source>
</evidence>
<protein>
    <recommendedName>
        <fullName evidence="2">Mitochondrial splicing suppressor 51-like C-terminal domain-containing protein</fullName>
    </recommendedName>
</protein>
<evidence type="ECO:0000256" key="1">
    <source>
        <dbReference type="SAM" id="MobiDB-lite"/>
    </source>
</evidence>
<dbReference type="InterPro" id="IPR046824">
    <property type="entry name" value="Mss51-like_C"/>
</dbReference>
<dbReference type="EMBL" id="JARJCW010000067">
    <property type="protein sequence ID" value="KAJ7199648.1"/>
    <property type="molecule type" value="Genomic_DNA"/>
</dbReference>
<evidence type="ECO:0000313" key="4">
    <source>
        <dbReference type="Proteomes" id="UP001219525"/>
    </source>
</evidence>
<organism evidence="3 4">
    <name type="scientific">Mycena pura</name>
    <dbReference type="NCBI Taxonomy" id="153505"/>
    <lineage>
        <taxon>Eukaryota</taxon>
        <taxon>Fungi</taxon>
        <taxon>Dikarya</taxon>
        <taxon>Basidiomycota</taxon>
        <taxon>Agaricomycotina</taxon>
        <taxon>Agaricomycetes</taxon>
        <taxon>Agaricomycetidae</taxon>
        <taxon>Agaricales</taxon>
        <taxon>Marasmiineae</taxon>
        <taxon>Mycenaceae</taxon>
        <taxon>Mycena</taxon>
    </lineage>
</organism>
<feature type="compositionally biased region" description="Pro residues" evidence="1">
    <location>
        <begin position="50"/>
        <end position="61"/>
    </location>
</feature>
<comment type="caution">
    <text evidence="3">The sequence shown here is derived from an EMBL/GenBank/DDBJ whole genome shotgun (WGS) entry which is preliminary data.</text>
</comment>
<feature type="region of interest" description="Disordered" evidence="1">
    <location>
        <begin position="46"/>
        <end position="69"/>
    </location>
</feature>
<dbReference type="AlphaFoldDB" id="A0AAD6V136"/>
<feature type="compositionally biased region" description="Pro residues" evidence="1">
    <location>
        <begin position="267"/>
        <end position="281"/>
    </location>
</feature>
<dbReference type="Pfam" id="PF20179">
    <property type="entry name" value="MSS51_C"/>
    <property type="match status" value="1"/>
</dbReference>
<proteinExistence type="predicted"/>
<feature type="region of interest" description="Disordered" evidence="1">
    <location>
        <begin position="259"/>
        <end position="284"/>
    </location>
</feature>
<gene>
    <name evidence="3" type="ORF">GGX14DRAFT_661575</name>
</gene>
<dbReference type="Proteomes" id="UP001219525">
    <property type="component" value="Unassembled WGS sequence"/>
</dbReference>
<feature type="domain" description="Mitochondrial splicing suppressor 51-like C-terminal" evidence="2">
    <location>
        <begin position="348"/>
        <end position="394"/>
    </location>
</feature>
<sequence>MRHCAASELVLFARKMKRDTPGKAVRHFRFWKRYFNAGGCRQKNCMPLSFRPPPPSPPTTSPPHKTRPNVAQTYRHLDGLPRFGTSSLILTARLCPIPCRLSSSRTPVPSARPPAPFECCLRRLHAAPAACALRPPHALSARHLHVTPARRPRRVRSLHIPRILCTPTAPFARTVATSEPAPLNPRHLYAAPSVRRGRRLHSACALRNTPRHLRAALHRRFRNRQRCGCLVDDEDAATGEIIPPPHPCPPPVPHHSRCLPSVLPSSRHPPPATRPASPPPTACRRHLPPAAAAYRLLPPPIPPIALPATPAARRPPLTARPSPVCGGGTVRVFIGSGNPTYYCPTRGRSEHPDAIVGLNAGLGTYISWQHVILRSFEFDIPFVITDYNETCLVNVQQIMDLLHQALTRAPASAEEIRLQVASFVPFSPGATRLTLYQPILKNILAEVQVADVDKVCAALRRDRPEKLNAFMRPGLLGDDYSTLGPGSLNACIQIITPVT</sequence>
<accession>A0AAD6V136</accession>
<evidence type="ECO:0000259" key="2">
    <source>
        <dbReference type="Pfam" id="PF20179"/>
    </source>
</evidence>
<name>A0AAD6V136_9AGAR</name>